<protein>
    <recommendedName>
        <fullName evidence="4">Phage protein</fullName>
    </recommendedName>
</protein>
<proteinExistence type="predicted"/>
<gene>
    <name evidence="2" type="ORF">SD77_2016</name>
</gene>
<dbReference type="Proteomes" id="UP000031982">
    <property type="component" value="Unassembled WGS sequence"/>
</dbReference>
<dbReference type="EMBL" id="JXLP01000002">
    <property type="protein sequence ID" value="KIL79562.1"/>
    <property type="molecule type" value="Genomic_DNA"/>
</dbReference>
<feature type="region of interest" description="Disordered" evidence="1">
    <location>
        <begin position="18"/>
        <end position="41"/>
    </location>
</feature>
<reference evidence="2 3" key="1">
    <citation type="submission" date="2015-01" db="EMBL/GenBank/DDBJ databases">
        <title>Genome Assembly of Bacillus badius MTCC 1458.</title>
        <authorList>
            <person name="Verma A."/>
            <person name="Khatri I."/>
            <person name="Mual P."/>
            <person name="Subramanian S."/>
            <person name="Krishnamurthi S."/>
        </authorList>
    </citation>
    <scope>NUCLEOTIDE SEQUENCE [LARGE SCALE GENOMIC DNA]</scope>
    <source>
        <strain evidence="2 3">MTCC 1458</strain>
    </source>
</reference>
<organism evidence="2 3">
    <name type="scientific">Bacillus badius</name>
    <dbReference type="NCBI Taxonomy" id="1455"/>
    <lineage>
        <taxon>Bacteria</taxon>
        <taxon>Bacillati</taxon>
        <taxon>Bacillota</taxon>
        <taxon>Bacilli</taxon>
        <taxon>Bacillales</taxon>
        <taxon>Bacillaceae</taxon>
        <taxon>Pseudobacillus</taxon>
    </lineage>
</organism>
<evidence type="ECO:0000256" key="1">
    <source>
        <dbReference type="SAM" id="MobiDB-lite"/>
    </source>
</evidence>
<evidence type="ECO:0008006" key="4">
    <source>
        <dbReference type="Google" id="ProtNLM"/>
    </source>
</evidence>
<evidence type="ECO:0000313" key="2">
    <source>
        <dbReference type="EMBL" id="KIL79562.1"/>
    </source>
</evidence>
<name>A0ABR5AXV0_BACBA</name>
<sequence>MEYRVRYGGFDIDRAITEPTAKREPWTPEQRKKLKESQLGESTVRERMRKWGISRDEALAIPKFTPEETFERLQKGFEEKHCVFSPEQKQKMKENGIKHATAYARWKYRGYTKEEAVTIPTHTHRQIKERTAFNKLGRKAQ</sequence>
<keyword evidence="3" id="KW-1185">Reference proteome</keyword>
<accession>A0ABR5AXV0</accession>
<comment type="caution">
    <text evidence="2">The sequence shown here is derived from an EMBL/GenBank/DDBJ whole genome shotgun (WGS) entry which is preliminary data.</text>
</comment>
<evidence type="ECO:0000313" key="3">
    <source>
        <dbReference type="Proteomes" id="UP000031982"/>
    </source>
</evidence>